<sequence>MPTSRFIVLILTGIRQGGVAGMSEKCDPEHYSVGEKAKICCKNHRDMTIERLPPVAKNLLQANTRKKIFQFLATLLTK</sequence>
<dbReference type="EMBL" id="JACXTE010000001">
    <property type="protein sequence ID" value="MBD3708698.1"/>
    <property type="molecule type" value="Genomic_DNA"/>
</dbReference>
<evidence type="ECO:0000313" key="4">
    <source>
        <dbReference type="EMBL" id="MBD3719533.1"/>
    </source>
</evidence>
<name>A0A927HST4_KLEPN</name>
<evidence type="ECO:0000313" key="5">
    <source>
        <dbReference type="Proteomes" id="UP000622731"/>
    </source>
</evidence>
<gene>
    <name evidence="3" type="ORF">IE979_13240</name>
    <name evidence="1" type="ORF">IE986_20225</name>
    <name evidence="2" type="ORF">IE987_28310</name>
    <name evidence="4" type="ORF">IE988_01360</name>
</gene>
<dbReference type="Proteomes" id="UP000655796">
    <property type="component" value="Unassembled WGS sequence"/>
</dbReference>
<proteinExistence type="predicted"/>
<organism evidence="4 5">
    <name type="scientific">Klebsiella pneumoniae</name>
    <dbReference type="NCBI Taxonomy" id="573"/>
    <lineage>
        <taxon>Bacteria</taxon>
        <taxon>Pseudomonadati</taxon>
        <taxon>Pseudomonadota</taxon>
        <taxon>Gammaproteobacteria</taxon>
        <taxon>Enterobacterales</taxon>
        <taxon>Enterobacteriaceae</taxon>
        <taxon>Klebsiella/Raoultella group</taxon>
        <taxon>Klebsiella</taxon>
        <taxon>Klebsiella pneumoniae complex</taxon>
    </lineage>
</organism>
<reference evidence="4" key="1">
    <citation type="submission" date="2020-07" db="EMBL/GenBank/DDBJ databases">
        <title>Clinical and genomic characterization of carbapenemase-producing Enterobacterales causing secondary infections during the COVID-19 crisis at a New York City hospital.</title>
        <authorList>
            <person name="Gomez-Simmonds A."/>
            <person name="Annavajhala M.K."/>
            <person name="Uhlemann A.-C."/>
        </authorList>
    </citation>
    <scope>NUCLEOTIDE SEQUENCE</scope>
    <source>
        <strain evidence="3">KP1827</strain>
        <strain evidence="1">NK1590</strain>
        <strain evidence="2">NK1593</strain>
        <strain evidence="4">NK1594</strain>
    </source>
</reference>
<evidence type="ECO:0000313" key="2">
    <source>
        <dbReference type="EMBL" id="MBD3708698.1"/>
    </source>
</evidence>
<dbReference type="EMBL" id="JACXSW010000013">
    <property type="protein sequence ID" value="MBD3716051.1"/>
    <property type="molecule type" value="Genomic_DNA"/>
</dbReference>
<comment type="caution">
    <text evidence="4">The sequence shown here is derived from an EMBL/GenBank/DDBJ whole genome shotgun (WGS) entry which is preliminary data.</text>
</comment>
<dbReference type="EMBL" id="JACXTF010000001">
    <property type="protein sequence ID" value="MBD3719533.1"/>
    <property type="molecule type" value="Genomic_DNA"/>
</dbReference>
<dbReference type="Proteomes" id="UP000639195">
    <property type="component" value="Unassembled WGS sequence"/>
</dbReference>
<evidence type="ECO:0000313" key="1">
    <source>
        <dbReference type="EMBL" id="MBD3702414.1"/>
    </source>
</evidence>
<dbReference type="Proteomes" id="UP000622731">
    <property type="component" value="Unassembled WGS sequence"/>
</dbReference>
<dbReference type="EMBL" id="JACXTD010000001">
    <property type="protein sequence ID" value="MBD3702414.1"/>
    <property type="molecule type" value="Genomic_DNA"/>
</dbReference>
<accession>A0A927HST4</accession>
<dbReference type="Proteomes" id="UP000657739">
    <property type="component" value="Unassembled WGS sequence"/>
</dbReference>
<evidence type="ECO:0000313" key="3">
    <source>
        <dbReference type="EMBL" id="MBD3716051.1"/>
    </source>
</evidence>
<protein>
    <submittedName>
        <fullName evidence="4">Uncharacterized protein</fullName>
    </submittedName>
</protein>
<dbReference type="AlphaFoldDB" id="A0A927HST4"/>